<keyword evidence="3" id="KW-1185">Reference proteome</keyword>
<dbReference type="Proteomes" id="UP000002772">
    <property type="component" value="Unassembled WGS sequence"/>
</dbReference>
<evidence type="ECO:0000313" key="2">
    <source>
        <dbReference type="EMBL" id="EGN55609.1"/>
    </source>
</evidence>
<name>F8N8W4_9BACT</name>
<dbReference type="HOGENOM" id="CLU_893879_0_0_10"/>
<dbReference type="GO" id="GO:0006260">
    <property type="term" value="P:DNA replication"/>
    <property type="evidence" value="ECO:0007669"/>
    <property type="project" value="InterPro"/>
</dbReference>
<dbReference type="STRING" id="688246.Premu_0117"/>
<accession>F8N8W4</accession>
<sequence>MIDTLNMNLGLSEAGNNIDFLSEVPCRFDDEPQEHYYPDGTGGKYPVLGGHLGSLNVRVSRMGVTIKDSSFCKWVLGNNFKTMTRGDIQQGIEKLSDDLHLPFKRAKVTRLDVGQNIVTKAPVDVYLRHLGVLKWTKRLPQPTGLYYTGANYQLAFYDKVREQRRAGDMIPELYKGRNVLRYELRFIHRLTNLLNVPEVTGGLLYDETFYISLFQQWRGYYRTIQKIGDIELNFEEMKTKRDLYKAGLLALVEQRGGQVEVIAQITEALKRGDISKKQAHDLREAVNEACKVKVGLVKPNDTIKELDKKIDEATRYFR</sequence>
<organism evidence="2 3">
    <name type="scientific">Hallella multisaccharivorax DSM 17128</name>
    <dbReference type="NCBI Taxonomy" id="688246"/>
    <lineage>
        <taxon>Bacteria</taxon>
        <taxon>Pseudomonadati</taxon>
        <taxon>Bacteroidota</taxon>
        <taxon>Bacteroidia</taxon>
        <taxon>Bacteroidales</taxon>
        <taxon>Prevotellaceae</taxon>
        <taxon>Hallella</taxon>
    </lineage>
</organism>
<dbReference type="Pfam" id="PF05144">
    <property type="entry name" value="Phage_CRI"/>
    <property type="match status" value="1"/>
</dbReference>
<feature type="domain" description="Replication-associated protein G2P N-terminal" evidence="1">
    <location>
        <begin position="1"/>
        <end position="195"/>
    </location>
</feature>
<protein>
    <recommendedName>
        <fullName evidence="1">Replication-associated protein G2P N-terminal domain-containing protein</fullName>
    </recommendedName>
</protein>
<gene>
    <name evidence="2" type="ORF">Premu_0117</name>
</gene>
<dbReference type="InterPro" id="IPR022686">
    <property type="entry name" value="G2P_N"/>
</dbReference>
<proteinExistence type="predicted"/>
<dbReference type="RefSeq" id="WP_007572266.1">
    <property type="nucleotide sequence ID" value="NZ_BPTS01000001.1"/>
</dbReference>
<dbReference type="EMBL" id="GL945017">
    <property type="protein sequence ID" value="EGN55609.1"/>
    <property type="molecule type" value="Genomic_DNA"/>
</dbReference>
<evidence type="ECO:0000259" key="1">
    <source>
        <dbReference type="Pfam" id="PF05144"/>
    </source>
</evidence>
<dbReference type="AlphaFoldDB" id="F8N8W4"/>
<evidence type="ECO:0000313" key="3">
    <source>
        <dbReference type="Proteomes" id="UP000002772"/>
    </source>
</evidence>
<dbReference type="eggNOG" id="ENOG50335S4">
    <property type="taxonomic scope" value="Bacteria"/>
</dbReference>
<reference evidence="3" key="1">
    <citation type="journal article" date="2011" name="Stand. Genomic Sci.">
        <title>Non-contiguous finished genome sequence of the opportunistic oral pathogen Prevotella multisaccharivorax type strain (PPPA20).</title>
        <authorList>
            <person name="Pati A."/>
            <person name="Gronow S."/>
            <person name="Lu M."/>
            <person name="Lapidus A."/>
            <person name="Nolan M."/>
            <person name="Lucas S."/>
            <person name="Hammon N."/>
            <person name="Deshpande S."/>
            <person name="Cheng J.F."/>
            <person name="Tapia R."/>
            <person name="Han C."/>
            <person name="Goodwin L."/>
            <person name="Pitluck S."/>
            <person name="Liolios K."/>
            <person name="Pagani I."/>
            <person name="Mavromatis K."/>
            <person name="Mikhailova N."/>
            <person name="Huntemann M."/>
            <person name="Chen A."/>
            <person name="Palaniappan K."/>
            <person name="Land M."/>
            <person name="Hauser L."/>
            <person name="Detter J.C."/>
            <person name="Brambilla E.M."/>
            <person name="Rohde M."/>
            <person name="Goker M."/>
            <person name="Woyke T."/>
            <person name="Bristow J."/>
            <person name="Eisen J.A."/>
            <person name="Markowitz V."/>
            <person name="Hugenholtz P."/>
            <person name="Kyrpides N.C."/>
            <person name="Klenk H.P."/>
            <person name="Ivanova N."/>
        </authorList>
    </citation>
    <scope>NUCLEOTIDE SEQUENCE [LARGE SCALE GENOMIC DNA]</scope>
    <source>
        <strain evidence="3">DSM 17128</strain>
    </source>
</reference>